<sequence length="119" mass="14405">MFEYSRSALSEISWPRQEPYWECLKGQKDLMESGLQWLIFGHAMKRLLNVHTIEFLPGSRVWENYHSDDVNFICQQRRGTHWSYIFEESWSDKVIFRSLRSFFSHFASWYTSGTVRNLR</sequence>
<dbReference type="AlphaFoldDB" id="A0A9P4NVW2"/>
<name>A0A9P4NVW2_9PEZI</name>
<dbReference type="Proteomes" id="UP000800235">
    <property type="component" value="Unassembled WGS sequence"/>
</dbReference>
<dbReference type="EMBL" id="MU007024">
    <property type="protein sequence ID" value="KAF2432687.1"/>
    <property type="molecule type" value="Genomic_DNA"/>
</dbReference>
<reference evidence="1" key="1">
    <citation type="journal article" date="2020" name="Stud. Mycol.">
        <title>101 Dothideomycetes genomes: a test case for predicting lifestyles and emergence of pathogens.</title>
        <authorList>
            <person name="Haridas S."/>
            <person name="Albert R."/>
            <person name="Binder M."/>
            <person name="Bloem J."/>
            <person name="Labutti K."/>
            <person name="Salamov A."/>
            <person name="Andreopoulos B."/>
            <person name="Baker S."/>
            <person name="Barry K."/>
            <person name="Bills G."/>
            <person name="Bluhm B."/>
            <person name="Cannon C."/>
            <person name="Castanera R."/>
            <person name="Culley D."/>
            <person name="Daum C."/>
            <person name="Ezra D."/>
            <person name="Gonzalez J."/>
            <person name="Henrissat B."/>
            <person name="Kuo A."/>
            <person name="Liang C."/>
            <person name="Lipzen A."/>
            <person name="Lutzoni F."/>
            <person name="Magnuson J."/>
            <person name="Mondo S."/>
            <person name="Nolan M."/>
            <person name="Ohm R."/>
            <person name="Pangilinan J."/>
            <person name="Park H.-J."/>
            <person name="Ramirez L."/>
            <person name="Alfaro M."/>
            <person name="Sun H."/>
            <person name="Tritt A."/>
            <person name="Yoshinaga Y."/>
            <person name="Zwiers L.-H."/>
            <person name="Turgeon B."/>
            <person name="Goodwin S."/>
            <person name="Spatafora J."/>
            <person name="Crous P."/>
            <person name="Grigoriev I."/>
        </authorList>
    </citation>
    <scope>NUCLEOTIDE SEQUENCE</scope>
    <source>
        <strain evidence="1">CBS 130266</strain>
    </source>
</reference>
<keyword evidence="2" id="KW-1185">Reference proteome</keyword>
<organism evidence="1 2">
    <name type="scientific">Tothia fuscella</name>
    <dbReference type="NCBI Taxonomy" id="1048955"/>
    <lineage>
        <taxon>Eukaryota</taxon>
        <taxon>Fungi</taxon>
        <taxon>Dikarya</taxon>
        <taxon>Ascomycota</taxon>
        <taxon>Pezizomycotina</taxon>
        <taxon>Dothideomycetes</taxon>
        <taxon>Pleosporomycetidae</taxon>
        <taxon>Venturiales</taxon>
        <taxon>Cylindrosympodiaceae</taxon>
        <taxon>Tothia</taxon>
    </lineage>
</organism>
<gene>
    <name evidence="1" type="ORF">EJ08DRAFT_108571</name>
</gene>
<accession>A0A9P4NVW2</accession>
<evidence type="ECO:0000313" key="2">
    <source>
        <dbReference type="Proteomes" id="UP000800235"/>
    </source>
</evidence>
<evidence type="ECO:0000313" key="1">
    <source>
        <dbReference type="EMBL" id="KAF2432687.1"/>
    </source>
</evidence>
<proteinExistence type="predicted"/>
<comment type="caution">
    <text evidence="1">The sequence shown here is derived from an EMBL/GenBank/DDBJ whole genome shotgun (WGS) entry which is preliminary data.</text>
</comment>
<protein>
    <submittedName>
        <fullName evidence="1">Uncharacterized protein</fullName>
    </submittedName>
</protein>